<gene>
    <name evidence="3" type="ORF">D3272_10605</name>
</gene>
<evidence type="ECO:0000313" key="4">
    <source>
        <dbReference type="Proteomes" id="UP000289411"/>
    </source>
</evidence>
<dbReference type="PRINTS" id="PR00625">
    <property type="entry name" value="JDOMAIN"/>
</dbReference>
<feature type="domain" description="J" evidence="2">
    <location>
        <begin position="3"/>
        <end position="67"/>
    </location>
</feature>
<dbReference type="FunFam" id="2.60.260.20:FF:000013">
    <property type="entry name" value="DnaJ subfamily B member 11"/>
    <property type="match status" value="1"/>
</dbReference>
<dbReference type="RefSeq" id="WP_129219152.1">
    <property type="nucleotide sequence ID" value="NZ_QYBC01000008.1"/>
</dbReference>
<keyword evidence="4" id="KW-1185">Reference proteome</keyword>
<name>A0A4Q2RF11_9HYPH</name>
<dbReference type="SUPFAM" id="SSF46565">
    <property type="entry name" value="Chaperone J-domain"/>
    <property type="match status" value="1"/>
</dbReference>
<evidence type="ECO:0000313" key="3">
    <source>
        <dbReference type="EMBL" id="RYB04920.1"/>
    </source>
</evidence>
<evidence type="ECO:0000259" key="2">
    <source>
        <dbReference type="PROSITE" id="PS50076"/>
    </source>
</evidence>
<dbReference type="InterPro" id="IPR002939">
    <property type="entry name" value="DnaJ_C"/>
</dbReference>
<dbReference type="OrthoDB" id="9779889at2"/>
<dbReference type="Gene3D" id="2.60.260.20">
    <property type="entry name" value="Urease metallochaperone UreE, N-terminal domain"/>
    <property type="match status" value="2"/>
</dbReference>
<dbReference type="InterPro" id="IPR001623">
    <property type="entry name" value="DnaJ_domain"/>
</dbReference>
<dbReference type="Pfam" id="PF00226">
    <property type="entry name" value="DnaJ"/>
    <property type="match status" value="1"/>
</dbReference>
<organism evidence="3 4">
    <name type="scientific">Lichenibacterium ramalinae</name>
    <dbReference type="NCBI Taxonomy" id="2316527"/>
    <lineage>
        <taxon>Bacteria</taxon>
        <taxon>Pseudomonadati</taxon>
        <taxon>Pseudomonadota</taxon>
        <taxon>Alphaproteobacteria</taxon>
        <taxon>Hyphomicrobiales</taxon>
        <taxon>Lichenihabitantaceae</taxon>
        <taxon>Lichenibacterium</taxon>
    </lineage>
</organism>
<dbReference type="CDD" id="cd10747">
    <property type="entry name" value="DnaJ_C"/>
    <property type="match status" value="1"/>
</dbReference>
<dbReference type="SMART" id="SM00271">
    <property type="entry name" value="DnaJ"/>
    <property type="match status" value="1"/>
</dbReference>
<dbReference type="InterPro" id="IPR008971">
    <property type="entry name" value="HSP40/DnaJ_pept-bd"/>
</dbReference>
<keyword evidence="1" id="KW-0143">Chaperone</keyword>
<protein>
    <submittedName>
        <fullName evidence="3">J domain-containing protein</fullName>
    </submittedName>
</protein>
<dbReference type="PANTHER" id="PTHR43096:SF52">
    <property type="entry name" value="DNAJ HOMOLOG 1, MITOCHONDRIAL-RELATED"/>
    <property type="match status" value="1"/>
</dbReference>
<proteinExistence type="predicted"/>
<dbReference type="PROSITE" id="PS00636">
    <property type="entry name" value="DNAJ_1"/>
    <property type="match status" value="1"/>
</dbReference>
<dbReference type="PANTHER" id="PTHR43096">
    <property type="entry name" value="DNAJ HOMOLOG 1, MITOCHONDRIAL-RELATED"/>
    <property type="match status" value="1"/>
</dbReference>
<dbReference type="Proteomes" id="UP000289411">
    <property type="component" value="Unassembled WGS sequence"/>
</dbReference>
<sequence>MRDPYTVLGVTKSADAAEIKKAFRKLAKKFHPDQSQEPKAKERFTEVNSAYEILGDETKRGQFDRGEIDGDGKPRFGGFGGGAGGGAGGFDFNDFGGASPFARGTRGGGGFDASDIFADLLNGGARGGRRTAQQPSRGEDVTASVAVPLEDVVKGGSARVTLPTGRTLDVKVPAGIEDGKAIRLKGQGHESPSGGPAGDAIVTVRYAPHRTFHIEGRDLRLDLPVTFYEAVLGGTVPVATLDGTVEITLPPGANKGRTLRLRGKGMPGPNGAGDLLVTPRVVLPERSDPELEALAKRLRDEQPYDPRSRA</sequence>
<dbReference type="SUPFAM" id="SSF49493">
    <property type="entry name" value="HSP40/DnaJ peptide-binding domain"/>
    <property type="match status" value="2"/>
</dbReference>
<dbReference type="CDD" id="cd06257">
    <property type="entry name" value="DnaJ"/>
    <property type="match status" value="1"/>
</dbReference>
<dbReference type="AlphaFoldDB" id="A0A4Q2RF11"/>
<accession>A0A4Q2RF11</accession>
<reference evidence="3 4" key="2">
    <citation type="submission" date="2019-02" db="EMBL/GenBank/DDBJ databases">
        <title>'Lichenibacterium ramalinii' gen. nov. sp. nov., 'Lichenibacterium minor' gen. nov. sp. nov.</title>
        <authorList>
            <person name="Pankratov T."/>
        </authorList>
    </citation>
    <scope>NUCLEOTIDE SEQUENCE [LARGE SCALE GENOMIC DNA]</scope>
    <source>
        <strain evidence="3 4">RmlP001</strain>
    </source>
</reference>
<dbReference type="Pfam" id="PF01556">
    <property type="entry name" value="DnaJ_C"/>
    <property type="match status" value="1"/>
</dbReference>
<dbReference type="EMBL" id="QYBC01000008">
    <property type="protein sequence ID" value="RYB04920.1"/>
    <property type="molecule type" value="Genomic_DNA"/>
</dbReference>
<dbReference type="Gene3D" id="1.10.287.110">
    <property type="entry name" value="DnaJ domain"/>
    <property type="match status" value="1"/>
</dbReference>
<dbReference type="GO" id="GO:0051082">
    <property type="term" value="F:unfolded protein binding"/>
    <property type="evidence" value="ECO:0007669"/>
    <property type="project" value="InterPro"/>
</dbReference>
<comment type="caution">
    <text evidence="3">The sequence shown here is derived from an EMBL/GenBank/DDBJ whole genome shotgun (WGS) entry which is preliminary data.</text>
</comment>
<dbReference type="PROSITE" id="PS50076">
    <property type="entry name" value="DNAJ_2"/>
    <property type="match status" value="1"/>
</dbReference>
<evidence type="ECO:0000256" key="1">
    <source>
        <dbReference type="ARBA" id="ARBA00023186"/>
    </source>
</evidence>
<dbReference type="InterPro" id="IPR018253">
    <property type="entry name" value="DnaJ_domain_CS"/>
</dbReference>
<dbReference type="GO" id="GO:0005737">
    <property type="term" value="C:cytoplasm"/>
    <property type="evidence" value="ECO:0007669"/>
    <property type="project" value="TreeGrafter"/>
</dbReference>
<reference evidence="3 4" key="1">
    <citation type="submission" date="2018-09" db="EMBL/GenBank/DDBJ databases">
        <authorList>
            <person name="Grouzdev D.S."/>
            <person name="Krutkina M.S."/>
        </authorList>
    </citation>
    <scope>NUCLEOTIDE SEQUENCE [LARGE SCALE GENOMIC DNA]</scope>
    <source>
        <strain evidence="3 4">RmlP001</strain>
    </source>
</reference>
<dbReference type="InterPro" id="IPR036869">
    <property type="entry name" value="J_dom_sf"/>
</dbReference>
<dbReference type="GO" id="GO:0042026">
    <property type="term" value="P:protein refolding"/>
    <property type="evidence" value="ECO:0007669"/>
    <property type="project" value="TreeGrafter"/>
</dbReference>